<feature type="binding site" evidence="7">
    <location>
        <begin position="70"/>
        <end position="71"/>
    </location>
    <ligand>
        <name>substrate</name>
    </ligand>
</feature>
<dbReference type="GO" id="GO:0071555">
    <property type="term" value="P:cell wall organization"/>
    <property type="evidence" value="ECO:0007669"/>
    <property type="project" value="UniProtKB-KW"/>
</dbReference>
<dbReference type="EC" id="5.1.1.3" evidence="2 7"/>
<feature type="active site" description="Proton donor/acceptor" evidence="7">
    <location>
        <position position="190"/>
    </location>
</feature>
<dbReference type="AlphaFoldDB" id="A0A2M6K989"/>
<organism evidence="8 9">
    <name type="scientific">Candidatus Falkowbacteria bacterium CG11_big_fil_rev_8_21_14_0_20_39_10</name>
    <dbReference type="NCBI Taxonomy" id="1974570"/>
    <lineage>
        <taxon>Bacteria</taxon>
        <taxon>Candidatus Falkowiibacteriota</taxon>
    </lineage>
</organism>
<dbReference type="Pfam" id="PF01177">
    <property type="entry name" value="Asp_Glu_race"/>
    <property type="match status" value="1"/>
</dbReference>
<accession>A0A2M6K989</accession>
<evidence type="ECO:0000256" key="3">
    <source>
        <dbReference type="ARBA" id="ARBA00022960"/>
    </source>
</evidence>
<name>A0A2M6K989_9BACT</name>
<comment type="similarity">
    <text evidence="7">Belongs to the aspartate/glutamate racemases family.</text>
</comment>
<dbReference type="PROSITE" id="PS00924">
    <property type="entry name" value="ASP_GLU_RACEMASE_2"/>
    <property type="match status" value="1"/>
</dbReference>
<dbReference type="GO" id="GO:0009252">
    <property type="term" value="P:peptidoglycan biosynthetic process"/>
    <property type="evidence" value="ECO:0007669"/>
    <property type="project" value="UniProtKB-UniRule"/>
</dbReference>
<evidence type="ECO:0000256" key="2">
    <source>
        <dbReference type="ARBA" id="ARBA00013090"/>
    </source>
</evidence>
<keyword evidence="3 7" id="KW-0133">Cell shape</keyword>
<comment type="function">
    <text evidence="7">Provides the (R)-glutamate required for cell wall biosynthesis.</text>
</comment>
<dbReference type="UniPathway" id="UPA00219"/>
<dbReference type="FunFam" id="3.40.50.1860:FF:000001">
    <property type="entry name" value="Glutamate racemase"/>
    <property type="match status" value="1"/>
</dbReference>
<feature type="binding site" evidence="7">
    <location>
        <begin position="6"/>
        <end position="7"/>
    </location>
    <ligand>
        <name>substrate</name>
    </ligand>
</feature>
<keyword evidence="5 7" id="KW-0413">Isomerase</keyword>
<evidence type="ECO:0000256" key="6">
    <source>
        <dbReference type="ARBA" id="ARBA00023316"/>
    </source>
</evidence>
<dbReference type="InterPro" id="IPR001920">
    <property type="entry name" value="Asp/Glu_race"/>
</dbReference>
<evidence type="ECO:0000256" key="4">
    <source>
        <dbReference type="ARBA" id="ARBA00022984"/>
    </source>
</evidence>
<dbReference type="SUPFAM" id="SSF53681">
    <property type="entry name" value="Aspartate/glutamate racemase"/>
    <property type="match status" value="2"/>
</dbReference>
<comment type="caution">
    <text evidence="8">The sequence shown here is derived from an EMBL/GenBank/DDBJ whole genome shotgun (WGS) entry which is preliminary data.</text>
</comment>
<dbReference type="PROSITE" id="PS00923">
    <property type="entry name" value="ASP_GLU_RACEMASE_1"/>
    <property type="match status" value="1"/>
</dbReference>
<dbReference type="InterPro" id="IPR033134">
    <property type="entry name" value="Asp/Glu_racemase_AS_2"/>
</dbReference>
<dbReference type="PANTHER" id="PTHR21198:SF2">
    <property type="entry name" value="GLUTAMATE RACEMASE"/>
    <property type="match status" value="1"/>
</dbReference>
<gene>
    <name evidence="7 8" type="primary">murI</name>
    <name evidence="8" type="ORF">COV49_01865</name>
</gene>
<dbReference type="InterPro" id="IPR018187">
    <property type="entry name" value="Asp/Glu_racemase_AS_1"/>
</dbReference>
<feature type="active site" description="Proton donor/acceptor" evidence="7">
    <location>
        <position position="69"/>
    </location>
</feature>
<dbReference type="GO" id="GO:0008881">
    <property type="term" value="F:glutamate racemase activity"/>
    <property type="evidence" value="ECO:0007669"/>
    <property type="project" value="UniProtKB-UniRule"/>
</dbReference>
<dbReference type="PANTHER" id="PTHR21198">
    <property type="entry name" value="GLUTAMATE RACEMASE"/>
    <property type="match status" value="1"/>
</dbReference>
<comment type="catalytic activity">
    <reaction evidence="1 7">
        <text>L-glutamate = D-glutamate</text>
        <dbReference type="Rhea" id="RHEA:12813"/>
        <dbReference type="ChEBI" id="CHEBI:29985"/>
        <dbReference type="ChEBI" id="CHEBI:29986"/>
        <dbReference type="EC" id="5.1.1.3"/>
    </reaction>
</comment>
<dbReference type="NCBIfam" id="TIGR00067">
    <property type="entry name" value="glut_race"/>
    <property type="match status" value="1"/>
</dbReference>
<dbReference type="Proteomes" id="UP000230869">
    <property type="component" value="Unassembled WGS sequence"/>
</dbReference>
<evidence type="ECO:0000313" key="9">
    <source>
        <dbReference type="Proteomes" id="UP000230869"/>
    </source>
</evidence>
<evidence type="ECO:0000256" key="7">
    <source>
        <dbReference type="HAMAP-Rule" id="MF_00258"/>
    </source>
</evidence>
<dbReference type="GO" id="GO:0008360">
    <property type="term" value="P:regulation of cell shape"/>
    <property type="evidence" value="ECO:0007669"/>
    <property type="project" value="UniProtKB-KW"/>
</dbReference>
<evidence type="ECO:0000256" key="5">
    <source>
        <dbReference type="ARBA" id="ARBA00023235"/>
    </source>
</evidence>
<dbReference type="InterPro" id="IPR015942">
    <property type="entry name" value="Asp/Glu/hydantoin_racemase"/>
</dbReference>
<keyword evidence="6 7" id="KW-0961">Cell wall biogenesis/degradation</keyword>
<evidence type="ECO:0000313" key="8">
    <source>
        <dbReference type="EMBL" id="PIR13545.1"/>
    </source>
</evidence>
<sequence>MIGIFDSGLGGLTILKAFIEKLPEYDYMYLGDNARSPYGNKSQDLIYQYAKEAIDFLFKRDCQLVVLACNTASAKALRKLQQERLPKNYPDRRVLGVVIPAVQAVAEIIKKNPRKNKLGIIGTRSTIESGVYEKELAKTGLKIEIFKQACPLLVPLIEEGWTKRPETKMILRYYLRGLKKARINNLILACTHYPILLKQIENIMGPQCRVLDSPRFTAEKLADYLKRHPEIETKLSKNKTRLFYTTDKAAMFKELGQRFLDSEIGEVEKAKLE</sequence>
<protein>
    <recommendedName>
        <fullName evidence="2 7">Glutamate racemase</fullName>
        <ecNumber evidence="2 7">5.1.1.3</ecNumber>
    </recommendedName>
</protein>
<feature type="binding site" evidence="7">
    <location>
        <begin position="38"/>
        <end position="39"/>
    </location>
    <ligand>
        <name>substrate</name>
    </ligand>
</feature>
<dbReference type="EMBL" id="PCWW01000031">
    <property type="protein sequence ID" value="PIR13545.1"/>
    <property type="molecule type" value="Genomic_DNA"/>
</dbReference>
<feature type="binding site" evidence="7">
    <location>
        <begin position="191"/>
        <end position="192"/>
    </location>
    <ligand>
        <name>substrate</name>
    </ligand>
</feature>
<dbReference type="HAMAP" id="MF_00258">
    <property type="entry name" value="Glu_racemase"/>
    <property type="match status" value="1"/>
</dbReference>
<dbReference type="InterPro" id="IPR004391">
    <property type="entry name" value="Glu_race"/>
</dbReference>
<proteinExistence type="inferred from homology"/>
<comment type="pathway">
    <text evidence="7">Cell wall biogenesis; peptidoglycan biosynthesis.</text>
</comment>
<dbReference type="Gene3D" id="3.40.50.1860">
    <property type="match status" value="2"/>
</dbReference>
<reference evidence="8 9" key="1">
    <citation type="submission" date="2017-09" db="EMBL/GenBank/DDBJ databases">
        <title>Depth-based differentiation of microbial function through sediment-hosted aquifers and enrichment of novel symbionts in the deep terrestrial subsurface.</title>
        <authorList>
            <person name="Probst A.J."/>
            <person name="Ladd B."/>
            <person name="Jarett J.K."/>
            <person name="Geller-Mcgrath D.E."/>
            <person name="Sieber C.M."/>
            <person name="Emerson J.B."/>
            <person name="Anantharaman K."/>
            <person name="Thomas B.C."/>
            <person name="Malmstrom R."/>
            <person name="Stieglmeier M."/>
            <person name="Klingl A."/>
            <person name="Woyke T."/>
            <person name="Ryan C.M."/>
            <person name="Banfield J.F."/>
        </authorList>
    </citation>
    <scope>NUCLEOTIDE SEQUENCE [LARGE SCALE GENOMIC DNA]</scope>
    <source>
        <strain evidence="8">CG11_big_fil_rev_8_21_14_0_20_39_10</strain>
    </source>
</reference>
<evidence type="ECO:0000256" key="1">
    <source>
        <dbReference type="ARBA" id="ARBA00001602"/>
    </source>
</evidence>
<keyword evidence="4 7" id="KW-0573">Peptidoglycan synthesis</keyword>